<protein>
    <submittedName>
        <fullName evidence="1">Uncharacterized protein</fullName>
    </submittedName>
</protein>
<evidence type="ECO:0000313" key="1">
    <source>
        <dbReference type="EMBL" id="CEK46988.1"/>
    </source>
</evidence>
<organism evidence="1">
    <name type="scientific">Arion vulgaris</name>
    <dbReference type="NCBI Taxonomy" id="1028688"/>
    <lineage>
        <taxon>Eukaryota</taxon>
        <taxon>Metazoa</taxon>
        <taxon>Spiralia</taxon>
        <taxon>Lophotrochozoa</taxon>
        <taxon>Mollusca</taxon>
        <taxon>Gastropoda</taxon>
        <taxon>Heterobranchia</taxon>
        <taxon>Euthyneura</taxon>
        <taxon>Panpulmonata</taxon>
        <taxon>Eupulmonata</taxon>
        <taxon>Stylommatophora</taxon>
        <taxon>Helicina</taxon>
        <taxon>Arionoidea</taxon>
        <taxon>Arionidae</taxon>
        <taxon>Arion</taxon>
    </lineage>
</organism>
<dbReference type="EMBL" id="HACG01000123">
    <property type="protein sequence ID" value="CEK46988.1"/>
    <property type="molecule type" value="Transcribed_RNA"/>
</dbReference>
<feature type="non-terminal residue" evidence="1">
    <location>
        <position position="1"/>
    </location>
</feature>
<accession>A0A0B6XT31</accession>
<gene>
    <name evidence="1" type="primary">ORF299</name>
</gene>
<reference evidence="1" key="1">
    <citation type="submission" date="2014-12" db="EMBL/GenBank/DDBJ databases">
        <title>Insight into the proteome of Arion vulgaris.</title>
        <authorList>
            <person name="Aradska J."/>
            <person name="Bulat T."/>
            <person name="Smidak R."/>
            <person name="Sarate P."/>
            <person name="Gangsoo J."/>
            <person name="Sialana F."/>
            <person name="Bilban M."/>
            <person name="Lubec G."/>
        </authorList>
    </citation>
    <scope>NUCLEOTIDE SEQUENCE</scope>
    <source>
        <tissue evidence="1">Skin</tissue>
    </source>
</reference>
<dbReference type="AlphaFoldDB" id="A0A0B6XT31"/>
<proteinExistence type="predicted"/>
<sequence>SRHLGTDLQAQVNKSLREIQKYEEKERLRLFTSYQDRRTACIYHLESENRKLLLDYERTTKKQIDAIFVENGALHYFTNEIQKQNVSVYLQQIHDFVSDCNKTLHSIVDRFQAN</sequence>
<name>A0A0B6XT31_9EUPU</name>
<feature type="non-terminal residue" evidence="1">
    <location>
        <position position="114"/>
    </location>
</feature>